<reference evidence="2 3" key="1">
    <citation type="submission" date="2019-02" db="EMBL/GenBank/DDBJ databases">
        <title>Opniocepnalus argus genome.</title>
        <authorList>
            <person name="Zhou C."/>
            <person name="Xiao S."/>
        </authorList>
    </citation>
    <scope>NUCLEOTIDE SEQUENCE [LARGE SCALE GENOMIC DNA]</scope>
    <source>
        <strain evidence="2">OARG1902GOOAL</strain>
        <tissue evidence="2">Muscle</tissue>
    </source>
</reference>
<dbReference type="Proteomes" id="UP000503349">
    <property type="component" value="Chromosome 8"/>
</dbReference>
<gene>
    <name evidence="2" type="ORF">EXN66_Car008516</name>
</gene>
<dbReference type="EMBL" id="CM015719">
    <property type="protein sequence ID" value="KAF3692840.1"/>
    <property type="molecule type" value="Genomic_DNA"/>
</dbReference>
<feature type="chain" id="PRO_5026204139" evidence="1">
    <location>
        <begin position="24"/>
        <end position="49"/>
    </location>
</feature>
<feature type="signal peptide" evidence="1">
    <location>
        <begin position="1"/>
        <end position="23"/>
    </location>
</feature>
<reference evidence="3" key="2">
    <citation type="submission" date="2019-02" db="EMBL/GenBank/DDBJ databases">
        <title>Opniocepnalus argus Var Kimnra genome.</title>
        <authorList>
            <person name="Zhou C."/>
            <person name="Xiao S."/>
        </authorList>
    </citation>
    <scope>NUCLEOTIDE SEQUENCE [LARGE SCALE GENOMIC DNA]</scope>
</reference>
<organism evidence="2 3">
    <name type="scientific">Channa argus</name>
    <name type="common">Northern snakehead</name>
    <name type="synonym">Ophicephalus argus</name>
    <dbReference type="NCBI Taxonomy" id="215402"/>
    <lineage>
        <taxon>Eukaryota</taxon>
        <taxon>Metazoa</taxon>
        <taxon>Chordata</taxon>
        <taxon>Craniata</taxon>
        <taxon>Vertebrata</taxon>
        <taxon>Euteleostomi</taxon>
        <taxon>Actinopterygii</taxon>
        <taxon>Neopterygii</taxon>
        <taxon>Teleostei</taxon>
        <taxon>Neoteleostei</taxon>
        <taxon>Acanthomorphata</taxon>
        <taxon>Anabantaria</taxon>
        <taxon>Anabantiformes</taxon>
        <taxon>Channoidei</taxon>
        <taxon>Channidae</taxon>
        <taxon>Channa</taxon>
    </lineage>
</organism>
<evidence type="ECO:0000256" key="1">
    <source>
        <dbReference type="SAM" id="SignalP"/>
    </source>
</evidence>
<keyword evidence="1" id="KW-0732">Signal</keyword>
<protein>
    <submittedName>
        <fullName evidence="2">Uncharacterized protein</fullName>
    </submittedName>
</protein>
<sequence length="49" mass="5401">MLVQSTVLLCSLLRCTLLESVNCNHCPQSPSLLHVDFFFLVVVPGNVLT</sequence>
<dbReference type="AlphaFoldDB" id="A0A6G1PRB1"/>
<name>A0A6G1PRB1_CHAAH</name>
<evidence type="ECO:0000313" key="3">
    <source>
        <dbReference type="Proteomes" id="UP000503349"/>
    </source>
</evidence>
<keyword evidence="3" id="KW-1185">Reference proteome</keyword>
<proteinExistence type="predicted"/>
<evidence type="ECO:0000313" key="2">
    <source>
        <dbReference type="EMBL" id="KAF3692840.1"/>
    </source>
</evidence>
<accession>A0A6G1PRB1</accession>